<dbReference type="InterPro" id="IPR036063">
    <property type="entry name" value="Smr_dom_sf"/>
</dbReference>
<name>B3PN26_META1</name>
<accession>B3PN26</accession>
<dbReference type="Proteomes" id="UP000008812">
    <property type="component" value="Chromosome"/>
</dbReference>
<dbReference type="STRING" id="243272.MARTH_orf657"/>
<dbReference type="HOGENOM" id="CLU_2585857_0_0_14"/>
<dbReference type="EMBL" id="CP001047">
    <property type="protein sequence ID" value="ACF07428.1"/>
    <property type="molecule type" value="Genomic_DNA"/>
</dbReference>
<feature type="domain" description="Smr" evidence="1">
    <location>
        <begin position="8"/>
        <end position="80"/>
    </location>
</feature>
<sequence length="80" mass="9101">MGFLPKVLDLHGYDISKATAVVMNALYELKNSEYDHDYIDIITGNGTGALKLQVESILEKEQCNFDFLNDSRSIIRVYKD</sequence>
<protein>
    <recommendedName>
        <fullName evidence="1">Smr domain-containing protein</fullName>
    </recommendedName>
</protein>
<proteinExistence type="predicted"/>
<dbReference type="InterPro" id="IPR002625">
    <property type="entry name" value="Smr_dom"/>
</dbReference>
<evidence type="ECO:0000313" key="3">
    <source>
        <dbReference type="Proteomes" id="UP000008812"/>
    </source>
</evidence>
<dbReference type="Gene3D" id="3.30.1370.110">
    <property type="match status" value="1"/>
</dbReference>
<dbReference type="eggNOG" id="ENOG5031YW3">
    <property type="taxonomic scope" value="Bacteria"/>
</dbReference>
<dbReference type="RefSeq" id="WP_012498385.1">
    <property type="nucleotide sequence ID" value="NC_011025.1"/>
</dbReference>
<dbReference type="KEGG" id="mat:MARTH_orf657"/>
<dbReference type="SUPFAM" id="SSF160443">
    <property type="entry name" value="SMR domain-like"/>
    <property type="match status" value="1"/>
</dbReference>
<keyword evidence="3" id="KW-1185">Reference proteome</keyword>
<evidence type="ECO:0000313" key="2">
    <source>
        <dbReference type="EMBL" id="ACF07428.1"/>
    </source>
</evidence>
<reference evidence="2 3" key="1">
    <citation type="journal article" date="2008" name="Infect. Immun.">
        <title>Genome of Mycoplasma arthritidis.</title>
        <authorList>
            <person name="Dybvig K."/>
            <person name="Zuhua C."/>
            <person name="Lao P."/>
            <person name="Jordan D.S."/>
            <person name="French C.T."/>
            <person name="Tu A.H."/>
            <person name="Loraine A.E."/>
        </authorList>
    </citation>
    <scope>NUCLEOTIDE SEQUENCE [LARGE SCALE GENOMIC DNA]</scope>
    <source>
        <strain evidence="2 3">158L3-1</strain>
    </source>
</reference>
<dbReference type="PROSITE" id="PS50828">
    <property type="entry name" value="SMR"/>
    <property type="match status" value="1"/>
</dbReference>
<gene>
    <name evidence="2" type="primary">mutS</name>
    <name evidence="2" type="ordered locus">MARTH_orf657</name>
</gene>
<organism evidence="2 3">
    <name type="scientific">Metamycoplasma arthritidis (strain 158L3-1)</name>
    <name type="common">Mycoplasma arthritidis</name>
    <dbReference type="NCBI Taxonomy" id="243272"/>
    <lineage>
        <taxon>Bacteria</taxon>
        <taxon>Bacillati</taxon>
        <taxon>Mycoplasmatota</taxon>
        <taxon>Mycoplasmoidales</taxon>
        <taxon>Metamycoplasmataceae</taxon>
        <taxon>Metamycoplasma</taxon>
    </lineage>
</organism>
<dbReference type="Pfam" id="PF01713">
    <property type="entry name" value="Smr"/>
    <property type="match status" value="1"/>
</dbReference>
<evidence type="ECO:0000259" key="1">
    <source>
        <dbReference type="PROSITE" id="PS50828"/>
    </source>
</evidence>
<dbReference type="AlphaFoldDB" id="B3PN26"/>